<keyword evidence="2" id="KW-1003">Cell membrane</keyword>
<keyword evidence="8 10" id="KW-0675">Receptor</keyword>
<comment type="similarity">
    <text evidence="10">Belongs to the insect chemoreceptor superfamily. Heteromeric odorant receptor channel (TC 1.A.69) family.</text>
</comment>
<comment type="caution">
    <text evidence="10">Lacks conserved residue(s) required for the propagation of feature annotation.</text>
</comment>
<keyword evidence="7 10" id="KW-0472">Membrane</keyword>
<accession>B4JEZ1</accession>
<evidence type="ECO:0000256" key="2">
    <source>
        <dbReference type="ARBA" id="ARBA00022475"/>
    </source>
</evidence>
<dbReference type="InterPro" id="IPR004117">
    <property type="entry name" value="7tm6_olfct_rcpt"/>
</dbReference>
<dbReference type="Proteomes" id="UP000001070">
    <property type="component" value="Unassembled WGS sequence"/>
</dbReference>
<evidence type="ECO:0000256" key="7">
    <source>
        <dbReference type="ARBA" id="ARBA00023136"/>
    </source>
</evidence>
<dbReference type="PANTHER" id="PTHR21137:SF35">
    <property type="entry name" value="ODORANT RECEPTOR 19A-RELATED"/>
    <property type="match status" value="1"/>
</dbReference>
<evidence type="ECO:0000256" key="1">
    <source>
        <dbReference type="ARBA" id="ARBA00004651"/>
    </source>
</evidence>
<evidence type="ECO:0000256" key="5">
    <source>
        <dbReference type="ARBA" id="ARBA00022725"/>
    </source>
</evidence>
<dbReference type="GO" id="GO:0004984">
    <property type="term" value="F:olfactory receptor activity"/>
    <property type="evidence" value="ECO:0007669"/>
    <property type="project" value="InterPro"/>
</dbReference>
<evidence type="ECO:0000313" key="11">
    <source>
        <dbReference type="EMBL" id="EDV93272.1"/>
    </source>
</evidence>
<dbReference type="OMA" id="VDNSMVN"/>
<keyword evidence="12" id="KW-1185">Reference proteome</keyword>
<dbReference type="FunCoup" id="B4JEZ1">
    <property type="interactions" value="4"/>
</dbReference>
<evidence type="ECO:0000256" key="10">
    <source>
        <dbReference type="RuleBase" id="RU351113"/>
    </source>
</evidence>
<evidence type="ECO:0000256" key="8">
    <source>
        <dbReference type="ARBA" id="ARBA00023170"/>
    </source>
</evidence>
<dbReference type="eggNOG" id="ENOG502T7Y2">
    <property type="taxonomic scope" value="Eukaryota"/>
</dbReference>
<evidence type="ECO:0000256" key="6">
    <source>
        <dbReference type="ARBA" id="ARBA00022989"/>
    </source>
</evidence>
<comment type="subcellular location">
    <subcellularLocation>
        <location evidence="1 10">Cell membrane</location>
        <topology evidence="1 10">Multi-pass membrane protein</topology>
    </subcellularLocation>
</comment>
<keyword evidence="3 10" id="KW-0716">Sensory transduction</keyword>
<keyword evidence="5 10" id="KW-0552">Olfaction</keyword>
<name>B4JEZ1_DROGR</name>
<evidence type="ECO:0000256" key="4">
    <source>
        <dbReference type="ARBA" id="ARBA00022692"/>
    </source>
</evidence>
<proteinExistence type="inferred from homology"/>
<dbReference type="KEGG" id="dgr:6563471"/>
<protein>
    <recommendedName>
        <fullName evidence="10">Odorant receptor</fullName>
    </recommendedName>
</protein>
<feature type="transmembrane region" description="Helical" evidence="10">
    <location>
        <begin position="189"/>
        <end position="209"/>
    </location>
</feature>
<feature type="transmembrane region" description="Helical" evidence="10">
    <location>
        <begin position="78"/>
        <end position="97"/>
    </location>
</feature>
<dbReference type="GO" id="GO:0007165">
    <property type="term" value="P:signal transduction"/>
    <property type="evidence" value="ECO:0007669"/>
    <property type="project" value="UniProtKB-KW"/>
</dbReference>
<keyword evidence="6 10" id="KW-1133">Transmembrane helix</keyword>
<dbReference type="EMBL" id="CH916369">
    <property type="protein sequence ID" value="EDV93272.1"/>
    <property type="molecule type" value="Genomic_DNA"/>
</dbReference>
<dbReference type="PANTHER" id="PTHR21137">
    <property type="entry name" value="ODORANT RECEPTOR"/>
    <property type="match status" value="1"/>
</dbReference>
<keyword evidence="9 10" id="KW-0807">Transducer</keyword>
<evidence type="ECO:0000313" key="12">
    <source>
        <dbReference type="Proteomes" id="UP000001070"/>
    </source>
</evidence>
<evidence type="ECO:0000256" key="9">
    <source>
        <dbReference type="ARBA" id="ARBA00023224"/>
    </source>
</evidence>
<dbReference type="STRING" id="7222.B4JEZ1"/>
<dbReference type="HOGENOM" id="CLU_687485_0_0_1"/>
<organism evidence="12">
    <name type="scientific">Drosophila grimshawi</name>
    <name type="common">Hawaiian fruit fly</name>
    <name type="synonym">Idiomyia grimshawi</name>
    <dbReference type="NCBI Taxonomy" id="7222"/>
    <lineage>
        <taxon>Eukaryota</taxon>
        <taxon>Metazoa</taxon>
        <taxon>Ecdysozoa</taxon>
        <taxon>Arthropoda</taxon>
        <taxon>Hexapoda</taxon>
        <taxon>Insecta</taxon>
        <taxon>Pterygota</taxon>
        <taxon>Neoptera</taxon>
        <taxon>Endopterygota</taxon>
        <taxon>Diptera</taxon>
        <taxon>Brachycera</taxon>
        <taxon>Muscomorpha</taxon>
        <taxon>Ephydroidea</taxon>
        <taxon>Drosophilidae</taxon>
        <taxon>Drosophila</taxon>
        <taxon>Hawaiian Drosophila</taxon>
    </lineage>
</organism>
<reference evidence="11 12" key="1">
    <citation type="journal article" date="2007" name="Nature">
        <title>Evolution of genes and genomes on the Drosophila phylogeny.</title>
        <authorList>
            <consortium name="Drosophila 12 Genomes Consortium"/>
            <person name="Clark A.G."/>
            <person name="Eisen M.B."/>
            <person name="Smith D.R."/>
            <person name="Bergman C.M."/>
            <person name="Oliver B."/>
            <person name="Markow T.A."/>
            <person name="Kaufman T.C."/>
            <person name="Kellis M."/>
            <person name="Gelbart W."/>
            <person name="Iyer V.N."/>
            <person name="Pollard D.A."/>
            <person name="Sackton T.B."/>
            <person name="Larracuente A.M."/>
            <person name="Singh N.D."/>
            <person name="Abad J.P."/>
            <person name="Abt D.N."/>
            <person name="Adryan B."/>
            <person name="Aguade M."/>
            <person name="Akashi H."/>
            <person name="Anderson W.W."/>
            <person name="Aquadro C.F."/>
            <person name="Ardell D.H."/>
            <person name="Arguello R."/>
            <person name="Artieri C.G."/>
            <person name="Barbash D.A."/>
            <person name="Barker D."/>
            <person name="Barsanti P."/>
            <person name="Batterham P."/>
            <person name="Batzoglou S."/>
            <person name="Begun D."/>
            <person name="Bhutkar A."/>
            <person name="Blanco E."/>
            <person name="Bosak S.A."/>
            <person name="Bradley R.K."/>
            <person name="Brand A.D."/>
            <person name="Brent M.R."/>
            <person name="Brooks A.N."/>
            <person name="Brown R.H."/>
            <person name="Butlin R.K."/>
            <person name="Caggese C."/>
            <person name="Calvi B.R."/>
            <person name="Bernardo de Carvalho A."/>
            <person name="Caspi A."/>
            <person name="Castrezana S."/>
            <person name="Celniker S.E."/>
            <person name="Chang J.L."/>
            <person name="Chapple C."/>
            <person name="Chatterji S."/>
            <person name="Chinwalla A."/>
            <person name="Civetta A."/>
            <person name="Clifton S.W."/>
            <person name="Comeron J.M."/>
            <person name="Costello J.C."/>
            <person name="Coyne J.A."/>
            <person name="Daub J."/>
            <person name="David R.G."/>
            <person name="Delcher A.L."/>
            <person name="Delehaunty K."/>
            <person name="Do C.B."/>
            <person name="Ebling H."/>
            <person name="Edwards K."/>
            <person name="Eickbush T."/>
            <person name="Evans J.D."/>
            <person name="Filipski A."/>
            <person name="Findeiss S."/>
            <person name="Freyhult E."/>
            <person name="Fulton L."/>
            <person name="Fulton R."/>
            <person name="Garcia A.C."/>
            <person name="Gardiner A."/>
            <person name="Garfield D.A."/>
            <person name="Garvin B.E."/>
            <person name="Gibson G."/>
            <person name="Gilbert D."/>
            <person name="Gnerre S."/>
            <person name="Godfrey J."/>
            <person name="Good R."/>
            <person name="Gotea V."/>
            <person name="Gravely B."/>
            <person name="Greenberg A.J."/>
            <person name="Griffiths-Jones S."/>
            <person name="Gross S."/>
            <person name="Guigo R."/>
            <person name="Gustafson E.A."/>
            <person name="Haerty W."/>
            <person name="Hahn M.W."/>
            <person name="Halligan D.L."/>
            <person name="Halpern A.L."/>
            <person name="Halter G.M."/>
            <person name="Han M.V."/>
            <person name="Heger A."/>
            <person name="Hillier L."/>
            <person name="Hinrichs A.S."/>
            <person name="Holmes I."/>
            <person name="Hoskins R.A."/>
            <person name="Hubisz M.J."/>
            <person name="Hultmark D."/>
            <person name="Huntley M.A."/>
            <person name="Jaffe D.B."/>
            <person name="Jagadeeshan S."/>
            <person name="Jeck W.R."/>
            <person name="Johnson J."/>
            <person name="Jones C.D."/>
            <person name="Jordan W.C."/>
            <person name="Karpen G.H."/>
            <person name="Kataoka E."/>
            <person name="Keightley P.D."/>
            <person name="Kheradpour P."/>
            <person name="Kirkness E.F."/>
            <person name="Koerich L.B."/>
            <person name="Kristiansen K."/>
            <person name="Kudrna D."/>
            <person name="Kulathinal R.J."/>
            <person name="Kumar S."/>
            <person name="Kwok R."/>
            <person name="Lander E."/>
            <person name="Langley C.H."/>
            <person name="Lapoint R."/>
            <person name="Lazzaro B.P."/>
            <person name="Lee S.J."/>
            <person name="Levesque L."/>
            <person name="Li R."/>
            <person name="Lin C.F."/>
            <person name="Lin M.F."/>
            <person name="Lindblad-Toh K."/>
            <person name="Llopart A."/>
            <person name="Long M."/>
            <person name="Low L."/>
            <person name="Lozovsky E."/>
            <person name="Lu J."/>
            <person name="Luo M."/>
            <person name="Machado C.A."/>
            <person name="Makalowski W."/>
            <person name="Marzo M."/>
            <person name="Matsuda M."/>
            <person name="Matzkin L."/>
            <person name="McAllister B."/>
            <person name="McBride C.S."/>
            <person name="McKernan B."/>
            <person name="McKernan K."/>
            <person name="Mendez-Lago M."/>
            <person name="Minx P."/>
            <person name="Mollenhauer M.U."/>
            <person name="Montooth K."/>
            <person name="Mount S.M."/>
            <person name="Mu X."/>
            <person name="Myers E."/>
            <person name="Negre B."/>
            <person name="Newfeld S."/>
            <person name="Nielsen R."/>
            <person name="Noor M.A."/>
            <person name="O'Grady P."/>
            <person name="Pachter L."/>
            <person name="Papaceit M."/>
            <person name="Parisi M.J."/>
            <person name="Parisi M."/>
            <person name="Parts L."/>
            <person name="Pedersen J.S."/>
            <person name="Pesole G."/>
            <person name="Phillippy A.M."/>
            <person name="Ponting C.P."/>
            <person name="Pop M."/>
            <person name="Porcelli D."/>
            <person name="Powell J.R."/>
            <person name="Prohaska S."/>
            <person name="Pruitt K."/>
            <person name="Puig M."/>
            <person name="Quesneville H."/>
            <person name="Ram K.R."/>
            <person name="Rand D."/>
            <person name="Rasmussen M.D."/>
            <person name="Reed L.K."/>
            <person name="Reenan R."/>
            <person name="Reily A."/>
            <person name="Remington K.A."/>
            <person name="Rieger T.T."/>
            <person name="Ritchie M.G."/>
            <person name="Robin C."/>
            <person name="Rogers Y.H."/>
            <person name="Rohde C."/>
            <person name="Rozas J."/>
            <person name="Rubenfield M.J."/>
            <person name="Ruiz A."/>
            <person name="Russo S."/>
            <person name="Salzberg S.L."/>
            <person name="Sanchez-Gracia A."/>
            <person name="Saranga D.J."/>
            <person name="Sato H."/>
            <person name="Schaeffer S.W."/>
            <person name="Schatz M.C."/>
            <person name="Schlenke T."/>
            <person name="Schwartz R."/>
            <person name="Segarra C."/>
            <person name="Singh R.S."/>
            <person name="Sirot L."/>
            <person name="Sirota M."/>
            <person name="Sisneros N.B."/>
            <person name="Smith C.D."/>
            <person name="Smith T.F."/>
            <person name="Spieth J."/>
            <person name="Stage D.E."/>
            <person name="Stark A."/>
            <person name="Stephan W."/>
            <person name="Strausberg R.L."/>
            <person name="Strempel S."/>
            <person name="Sturgill D."/>
            <person name="Sutton G."/>
            <person name="Sutton G.G."/>
            <person name="Tao W."/>
            <person name="Teichmann S."/>
            <person name="Tobari Y.N."/>
            <person name="Tomimura Y."/>
            <person name="Tsolas J.M."/>
            <person name="Valente V.L."/>
            <person name="Venter E."/>
            <person name="Venter J.C."/>
            <person name="Vicario S."/>
            <person name="Vieira F.G."/>
            <person name="Vilella A.J."/>
            <person name="Villasante A."/>
            <person name="Walenz B."/>
            <person name="Wang J."/>
            <person name="Wasserman M."/>
            <person name="Watts T."/>
            <person name="Wilson D."/>
            <person name="Wilson R.K."/>
            <person name="Wing R.A."/>
            <person name="Wolfner M.F."/>
            <person name="Wong A."/>
            <person name="Wong G.K."/>
            <person name="Wu C.I."/>
            <person name="Wu G."/>
            <person name="Yamamoto D."/>
            <person name="Yang H.P."/>
            <person name="Yang S.P."/>
            <person name="Yorke J.A."/>
            <person name="Yoshida K."/>
            <person name="Zdobnov E."/>
            <person name="Zhang P."/>
            <person name="Zhang Y."/>
            <person name="Zimin A.V."/>
            <person name="Baldwin J."/>
            <person name="Abdouelleil A."/>
            <person name="Abdulkadir J."/>
            <person name="Abebe A."/>
            <person name="Abera B."/>
            <person name="Abreu J."/>
            <person name="Acer S.C."/>
            <person name="Aftuck L."/>
            <person name="Alexander A."/>
            <person name="An P."/>
            <person name="Anderson E."/>
            <person name="Anderson S."/>
            <person name="Arachi H."/>
            <person name="Azer M."/>
            <person name="Bachantsang P."/>
            <person name="Barry A."/>
            <person name="Bayul T."/>
            <person name="Berlin A."/>
            <person name="Bessette D."/>
            <person name="Bloom T."/>
            <person name="Blye J."/>
            <person name="Boguslavskiy L."/>
            <person name="Bonnet C."/>
            <person name="Boukhgalter B."/>
            <person name="Bourzgui I."/>
            <person name="Brown A."/>
            <person name="Cahill P."/>
            <person name="Channer S."/>
            <person name="Cheshatsang Y."/>
            <person name="Chuda L."/>
            <person name="Citroen M."/>
            <person name="Collymore A."/>
            <person name="Cooke P."/>
            <person name="Costello M."/>
            <person name="D'Aco K."/>
            <person name="Daza R."/>
            <person name="De Haan G."/>
            <person name="DeGray S."/>
            <person name="DeMaso C."/>
            <person name="Dhargay N."/>
            <person name="Dooley K."/>
            <person name="Dooley E."/>
            <person name="Doricent M."/>
            <person name="Dorje P."/>
            <person name="Dorjee K."/>
            <person name="Dupes A."/>
            <person name="Elong R."/>
            <person name="Falk J."/>
            <person name="Farina A."/>
            <person name="Faro S."/>
            <person name="Ferguson D."/>
            <person name="Fisher S."/>
            <person name="Foley C.D."/>
            <person name="Franke A."/>
            <person name="Friedrich D."/>
            <person name="Gadbois L."/>
            <person name="Gearin G."/>
            <person name="Gearin C.R."/>
            <person name="Giannoukos G."/>
            <person name="Goode T."/>
            <person name="Graham J."/>
            <person name="Grandbois E."/>
            <person name="Grewal S."/>
            <person name="Gyaltsen K."/>
            <person name="Hafez N."/>
            <person name="Hagos B."/>
            <person name="Hall J."/>
            <person name="Henson C."/>
            <person name="Hollinger A."/>
            <person name="Honan T."/>
            <person name="Huard M.D."/>
            <person name="Hughes L."/>
            <person name="Hurhula B."/>
            <person name="Husby M.E."/>
            <person name="Kamat A."/>
            <person name="Kanga B."/>
            <person name="Kashin S."/>
            <person name="Khazanovich D."/>
            <person name="Kisner P."/>
            <person name="Lance K."/>
            <person name="Lara M."/>
            <person name="Lee W."/>
            <person name="Lennon N."/>
            <person name="Letendre F."/>
            <person name="LeVine R."/>
            <person name="Lipovsky A."/>
            <person name="Liu X."/>
            <person name="Liu J."/>
            <person name="Liu S."/>
            <person name="Lokyitsang T."/>
            <person name="Lokyitsang Y."/>
            <person name="Lubonja R."/>
            <person name="Lui A."/>
            <person name="MacDonald P."/>
            <person name="Magnisalis V."/>
            <person name="Maru K."/>
            <person name="Matthews C."/>
            <person name="McCusker W."/>
            <person name="McDonough S."/>
            <person name="Mehta T."/>
            <person name="Meldrim J."/>
            <person name="Meneus L."/>
            <person name="Mihai O."/>
            <person name="Mihalev A."/>
            <person name="Mihova T."/>
            <person name="Mittelman R."/>
            <person name="Mlenga V."/>
            <person name="Montmayeur A."/>
            <person name="Mulrain L."/>
            <person name="Navidi A."/>
            <person name="Naylor J."/>
            <person name="Negash T."/>
            <person name="Nguyen T."/>
            <person name="Nguyen N."/>
            <person name="Nicol R."/>
            <person name="Norbu C."/>
            <person name="Norbu N."/>
            <person name="Novod N."/>
            <person name="O'Neill B."/>
            <person name="Osman S."/>
            <person name="Markiewicz E."/>
            <person name="Oyono O.L."/>
            <person name="Patti C."/>
            <person name="Phunkhang P."/>
            <person name="Pierre F."/>
            <person name="Priest M."/>
            <person name="Raghuraman S."/>
            <person name="Rege F."/>
            <person name="Reyes R."/>
            <person name="Rise C."/>
            <person name="Rogov P."/>
            <person name="Ross K."/>
            <person name="Ryan E."/>
            <person name="Settipalli S."/>
            <person name="Shea T."/>
            <person name="Sherpa N."/>
            <person name="Shi L."/>
            <person name="Shih D."/>
            <person name="Sparrow T."/>
            <person name="Spaulding J."/>
            <person name="Stalker J."/>
            <person name="Stange-Thomann N."/>
            <person name="Stavropoulos S."/>
            <person name="Stone C."/>
            <person name="Strader C."/>
            <person name="Tesfaye S."/>
            <person name="Thomson T."/>
            <person name="Thoulutsang Y."/>
            <person name="Thoulutsang D."/>
            <person name="Topham K."/>
            <person name="Topping I."/>
            <person name="Tsamla T."/>
            <person name="Vassiliev H."/>
            <person name="Vo A."/>
            <person name="Wangchuk T."/>
            <person name="Wangdi T."/>
            <person name="Weiand M."/>
            <person name="Wilkinson J."/>
            <person name="Wilson A."/>
            <person name="Yadav S."/>
            <person name="Young G."/>
            <person name="Yu Q."/>
            <person name="Zembek L."/>
            <person name="Zhong D."/>
            <person name="Zimmer A."/>
            <person name="Zwirko Z."/>
            <person name="Jaffe D.B."/>
            <person name="Alvarez P."/>
            <person name="Brockman W."/>
            <person name="Butler J."/>
            <person name="Chin C."/>
            <person name="Gnerre S."/>
            <person name="Grabherr M."/>
            <person name="Kleber M."/>
            <person name="Mauceli E."/>
            <person name="MacCallum I."/>
        </authorList>
    </citation>
    <scope>NUCLEOTIDE SEQUENCE [LARGE SCALE GENOMIC DNA]</scope>
    <source>
        <strain evidence="12">Tucson 15287-2541.00</strain>
    </source>
</reference>
<dbReference type="Pfam" id="PF02949">
    <property type="entry name" value="7tm_6"/>
    <property type="match status" value="1"/>
</dbReference>
<dbReference type="AlphaFoldDB" id="B4JEZ1"/>
<gene>
    <name evidence="11" type="primary">Dgri\GH18357</name>
    <name evidence="11" type="ORF">Dgri_GH18357</name>
</gene>
<dbReference type="PhylomeDB" id="B4JEZ1"/>
<dbReference type="GO" id="GO:0005886">
    <property type="term" value="C:plasma membrane"/>
    <property type="evidence" value="ECO:0007669"/>
    <property type="project" value="UniProtKB-SubCell"/>
</dbReference>
<keyword evidence="4 10" id="KW-0812">Transmembrane</keyword>
<dbReference type="GO" id="GO:0005549">
    <property type="term" value="F:odorant binding"/>
    <property type="evidence" value="ECO:0007669"/>
    <property type="project" value="InterPro"/>
</dbReference>
<feature type="transmembrane region" description="Helical" evidence="10">
    <location>
        <begin position="139"/>
        <end position="160"/>
    </location>
</feature>
<sequence>MDAVNQPIEFEQFLQFIHYQEFFNLLHFKFARNENGRLFNKSDLFFYTTFLFADTVFLGGNAYDILKSLHLGEPSHQNPPMLTMGFYFVIRGVSLFIKRHDMIDFLNDLDKEFPRDLQEQMVVGVDVVFKQFQQRRKFLSLYFDMSLFLFCLAPPITYIITYEDRNAPILLEHQLIGGYLPFDLRQNHAIYPLVWIYDVYAVLVGVAFFNSFDTMFYGIHTQIIMHLDYLSRQFEAIDAEDSSTDWFYEHIFGLIRRQQQLNMICDKFNDIFKLAILMTDLVAAASLCFHLYLLTDVKDPGMIFKEVLVTLSLIAFTFDTCLRGTQLEDASARLNEAIYNQNWYMGSKKYRKLFLIWLKYTQCTKKITAYGLMDVNMTHFSDIMQLAYRLFTFLNSRQ</sequence>
<dbReference type="OrthoDB" id="6765072at2759"/>
<dbReference type="InParanoid" id="B4JEZ1"/>
<feature type="transmembrane region" description="Helical" evidence="10">
    <location>
        <begin position="44"/>
        <end position="66"/>
    </location>
</feature>
<feature type="transmembrane region" description="Helical" evidence="10">
    <location>
        <begin position="271"/>
        <end position="294"/>
    </location>
</feature>
<evidence type="ECO:0000256" key="3">
    <source>
        <dbReference type="ARBA" id="ARBA00022606"/>
    </source>
</evidence>